<organism evidence="1 2">
    <name type="scientific">Gallintestinimicrobium propionicum</name>
    <dbReference type="NCBI Taxonomy" id="2981770"/>
    <lineage>
        <taxon>Bacteria</taxon>
        <taxon>Bacillati</taxon>
        <taxon>Bacillota</taxon>
        <taxon>Clostridia</taxon>
        <taxon>Lachnospirales</taxon>
        <taxon>Lachnospiraceae</taxon>
        <taxon>Gallintestinimicrobium</taxon>
    </lineage>
</organism>
<evidence type="ECO:0000313" key="1">
    <source>
        <dbReference type="EMBL" id="MCC2168043.1"/>
    </source>
</evidence>
<dbReference type="Proteomes" id="UP001199355">
    <property type="component" value="Unassembled WGS sequence"/>
</dbReference>
<gene>
    <name evidence="1" type="ORF">LKD45_10110</name>
</gene>
<keyword evidence="2" id="KW-1185">Reference proteome</keyword>
<protein>
    <submittedName>
        <fullName evidence="1">Uncharacterized protein</fullName>
    </submittedName>
</protein>
<name>A0AAE3AUF9_9FIRM</name>
<dbReference type="AlphaFoldDB" id="A0AAE3AUF9"/>
<accession>A0AAE3AUF9</accession>
<dbReference type="EMBL" id="JAJEQF010000026">
    <property type="protein sequence ID" value="MCC2168043.1"/>
    <property type="molecule type" value="Genomic_DNA"/>
</dbReference>
<dbReference type="RefSeq" id="WP_308728464.1">
    <property type="nucleotide sequence ID" value="NZ_JAJEQF010000026.1"/>
</dbReference>
<proteinExistence type="predicted"/>
<sequence length="125" mass="14204">MVDVATLAGMVLSRTLVRSVPHQIPQIADGRVRPEHIGYNAAITALLTIDWKEPPQVSETDYRQEIFDFLKEVQISFTQKEQIYRLVEKYGKNPLIIQELSALDLGREVYEVVSVLLWAYGANGM</sequence>
<comment type="caution">
    <text evidence="1">The sequence shown here is derived from an EMBL/GenBank/DDBJ whole genome shotgun (WGS) entry which is preliminary data.</text>
</comment>
<reference evidence="1 2" key="1">
    <citation type="submission" date="2021-10" db="EMBL/GenBank/DDBJ databases">
        <title>Anaerobic single-cell dispensing facilitates the cultivation of human gut bacteria.</title>
        <authorList>
            <person name="Afrizal A."/>
        </authorList>
    </citation>
    <scope>NUCLEOTIDE SEQUENCE [LARGE SCALE GENOMIC DNA]</scope>
    <source>
        <strain evidence="1 2">CLA-AA-H244</strain>
    </source>
</reference>
<evidence type="ECO:0000313" key="2">
    <source>
        <dbReference type="Proteomes" id="UP001199355"/>
    </source>
</evidence>